<dbReference type="SUPFAM" id="SSF81606">
    <property type="entry name" value="PP2C-like"/>
    <property type="match status" value="1"/>
</dbReference>
<dbReference type="EMBL" id="JADBGI010000034">
    <property type="protein sequence ID" value="MBE3002126.1"/>
    <property type="molecule type" value="Genomic_DNA"/>
</dbReference>
<dbReference type="Pfam" id="PF07228">
    <property type="entry name" value="SpoIIE"/>
    <property type="match status" value="1"/>
</dbReference>
<dbReference type="PANTHER" id="PTHR43156">
    <property type="entry name" value="STAGE II SPORULATION PROTEIN E-RELATED"/>
    <property type="match status" value="1"/>
</dbReference>
<comment type="caution">
    <text evidence="4">The sequence shown here is derived from an EMBL/GenBank/DDBJ whole genome shotgun (WGS) entry which is preliminary data.</text>
</comment>
<evidence type="ECO:0000256" key="1">
    <source>
        <dbReference type="ARBA" id="ARBA00022801"/>
    </source>
</evidence>
<reference evidence="4 5" key="1">
    <citation type="submission" date="2020-09" db="EMBL/GenBank/DDBJ databases">
        <title>Diversity and distribution of actinomycetes associated with coral in the coast of Hainan.</title>
        <authorList>
            <person name="Li F."/>
        </authorList>
    </citation>
    <scope>NUCLEOTIDE SEQUENCE [LARGE SCALE GENOMIC DNA]</scope>
    <source>
        <strain evidence="4 5">HNM0947</strain>
    </source>
</reference>
<evidence type="ECO:0000259" key="3">
    <source>
        <dbReference type="SMART" id="SM00331"/>
    </source>
</evidence>
<protein>
    <submittedName>
        <fullName evidence="4">Serine/threonine-protein phosphatase</fullName>
    </submittedName>
</protein>
<dbReference type="PANTHER" id="PTHR43156:SF2">
    <property type="entry name" value="STAGE II SPORULATION PROTEIN E"/>
    <property type="match status" value="1"/>
</dbReference>
<dbReference type="Gene3D" id="3.60.40.10">
    <property type="entry name" value="PPM-type phosphatase domain"/>
    <property type="match status" value="1"/>
</dbReference>
<proteinExistence type="predicted"/>
<dbReference type="InterPro" id="IPR052016">
    <property type="entry name" value="Bact_Sigma-Reg"/>
</dbReference>
<evidence type="ECO:0000313" key="5">
    <source>
        <dbReference type="Proteomes" id="UP000806528"/>
    </source>
</evidence>
<dbReference type="Proteomes" id="UP000806528">
    <property type="component" value="Unassembled WGS sequence"/>
</dbReference>
<name>A0ABR9PE48_9ACTN</name>
<organism evidence="4 5">
    <name type="scientific">Nocardiopsis coralli</name>
    <dbReference type="NCBI Taxonomy" id="2772213"/>
    <lineage>
        <taxon>Bacteria</taxon>
        <taxon>Bacillati</taxon>
        <taxon>Actinomycetota</taxon>
        <taxon>Actinomycetes</taxon>
        <taxon>Streptosporangiales</taxon>
        <taxon>Nocardiopsidaceae</taxon>
        <taxon>Nocardiopsis</taxon>
    </lineage>
</organism>
<gene>
    <name evidence="4" type="ORF">IDM40_25995</name>
</gene>
<feature type="region of interest" description="Disordered" evidence="2">
    <location>
        <begin position="1"/>
        <end position="35"/>
    </location>
</feature>
<dbReference type="SMART" id="SM00331">
    <property type="entry name" value="PP2C_SIG"/>
    <property type="match status" value="1"/>
</dbReference>
<evidence type="ECO:0000256" key="2">
    <source>
        <dbReference type="SAM" id="MobiDB-lite"/>
    </source>
</evidence>
<accession>A0ABR9PE48</accession>
<keyword evidence="5" id="KW-1185">Reference proteome</keyword>
<dbReference type="InterPro" id="IPR001932">
    <property type="entry name" value="PPM-type_phosphatase-like_dom"/>
</dbReference>
<dbReference type="InterPro" id="IPR036457">
    <property type="entry name" value="PPM-type-like_dom_sf"/>
</dbReference>
<evidence type="ECO:0000313" key="4">
    <source>
        <dbReference type="EMBL" id="MBE3002126.1"/>
    </source>
</evidence>
<feature type="domain" description="PPM-type phosphatase" evidence="3">
    <location>
        <begin position="223"/>
        <end position="441"/>
    </location>
</feature>
<sequence length="447" mass="46889">MLVKGGNTRSPSESDRTAPIGDALHDAPHGPIGPEERLRSGARALGNILHPDRVVEQAVRHPVPEAADLCALFLAGPDGSVHWWCAFHDERGRRGVGTGQGTWSPAAVASAPWLDEILRGTASEGEPAPGDPVEALVRTFLPLRDGPGALRAVAVPGLTEVAGALLLQRGNGALDVSPGTARDYAEGLGTSLSTARLYQHQARTASTLMSALVPAPLPDVEHAELGAVFRSSVEAERIGGDFYGVHPREHGFDLAFGDVCGKGNDAALLSGMLRQSLEALRLVEQDPRTLLSLLNVLMLRTDPEKFSTVLLGRAEPAPGGALSLRLAGGGHPAPLVVGRGGDVREVRVGGLFVGAIEEAVFKSTDLVLEPGETLVVYSDGVTEARNPLRGGEMLGEERLRRLLGECGGASAHATAEWVAQRVGDWLDGGEHDDITVLTLRPRGSGQG</sequence>
<dbReference type="RefSeq" id="WP_193124716.1">
    <property type="nucleotide sequence ID" value="NZ_JADBGI010000034.1"/>
</dbReference>
<keyword evidence="1" id="KW-0378">Hydrolase</keyword>
<feature type="compositionally biased region" description="Basic and acidic residues" evidence="2">
    <location>
        <begin position="23"/>
        <end position="35"/>
    </location>
</feature>